<proteinExistence type="predicted"/>
<protein>
    <recommendedName>
        <fullName evidence="5">Holin</fullName>
    </recommendedName>
</protein>
<organism evidence="3 4">
    <name type="scientific">Streptomyces pharetrae CZA14</name>
    <dbReference type="NCBI Taxonomy" id="1144883"/>
    <lineage>
        <taxon>Bacteria</taxon>
        <taxon>Bacillati</taxon>
        <taxon>Actinomycetota</taxon>
        <taxon>Actinomycetes</taxon>
        <taxon>Kitasatosporales</taxon>
        <taxon>Streptomycetaceae</taxon>
        <taxon>Streptomyces</taxon>
    </lineage>
</organism>
<gene>
    <name evidence="3" type="ORF">OQI_20350</name>
</gene>
<evidence type="ECO:0000313" key="3">
    <source>
        <dbReference type="EMBL" id="OSZ58660.1"/>
    </source>
</evidence>
<keyword evidence="4" id="KW-1185">Reference proteome</keyword>
<evidence type="ECO:0000256" key="2">
    <source>
        <dbReference type="SAM" id="SignalP"/>
    </source>
</evidence>
<accession>A0ABX3YFG2</accession>
<comment type="caution">
    <text evidence="3">The sequence shown here is derived from an EMBL/GenBank/DDBJ whole genome shotgun (WGS) entry which is preliminary data.</text>
</comment>
<keyword evidence="2" id="KW-0732">Signal</keyword>
<feature type="transmembrane region" description="Helical" evidence="1">
    <location>
        <begin position="35"/>
        <end position="52"/>
    </location>
</feature>
<dbReference type="EMBL" id="MRYD01000110">
    <property type="protein sequence ID" value="OSZ58660.1"/>
    <property type="molecule type" value="Genomic_DNA"/>
</dbReference>
<keyword evidence="1" id="KW-1133">Transmembrane helix</keyword>
<evidence type="ECO:0000313" key="4">
    <source>
        <dbReference type="Proteomes" id="UP000194266"/>
    </source>
</evidence>
<dbReference type="RefSeq" id="WP_086170788.1">
    <property type="nucleotide sequence ID" value="NZ_MRYD01000110.1"/>
</dbReference>
<keyword evidence="1" id="KW-0812">Transmembrane</keyword>
<feature type="chain" id="PRO_5047505659" description="Holin" evidence="2">
    <location>
        <begin position="26"/>
        <end position="68"/>
    </location>
</feature>
<keyword evidence="1" id="KW-0472">Membrane</keyword>
<reference evidence="3 4" key="1">
    <citation type="submission" date="2016-12" db="EMBL/GenBank/DDBJ databases">
        <title>Genome Mining:The Detection of Biosynthetic Gene Clusters to Aid in the Expression of Curamycin A produced by Streptomyces sp. strain CZA14.</title>
        <authorList>
            <person name="Durrell K.A."/>
            <person name="Kirby B.M."/>
            <person name="Khan W."/>
            <person name="Mthethwa T."/>
            <person name="Le Roes-Hill M."/>
        </authorList>
    </citation>
    <scope>NUCLEOTIDE SEQUENCE [LARGE SCALE GENOMIC DNA]</scope>
    <source>
        <strain evidence="3 4">CZA14</strain>
    </source>
</reference>
<name>A0ABX3YFG2_9ACTN</name>
<sequence>MRIKEYAKALVAAGVAAGGTVSAAAADGVITGGEVWLIIGALIGGLGLTWAVPNQQPQTRPRSLPRDL</sequence>
<evidence type="ECO:0008006" key="5">
    <source>
        <dbReference type="Google" id="ProtNLM"/>
    </source>
</evidence>
<feature type="signal peptide" evidence="2">
    <location>
        <begin position="1"/>
        <end position="25"/>
    </location>
</feature>
<evidence type="ECO:0000256" key="1">
    <source>
        <dbReference type="SAM" id="Phobius"/>
    </source>
</evidence>
<dbReference type="Proteomes" id="UP000194266">
    <property type="component" value="Unassembled WGS sequence"/>
</dbReference>